<dbReference type="InterPro" id="IPR031325">
    <property type="entry name" value="RHS_repeat"/>
</dbReference>
<gene>
    <name evidence="1" type="ORF">C7A17_19790</name>
</gene>
<evidence type="ECO:0008006" key="3">
    <source>
        <dbReference type="Google" id="ProtNLM"/>
    </source>
</evidence>
<name>A0A2R3QSZ3_ECTME</name>
<dbReference type="InterPro" id="IPR006530">
    <property type="entry name" value="YD"/>
</dbReference>
<protein>
    <recommendedName>
        <fullName evidence="3">RHS repeat protein</fullName>
    </recommendedName>
</protein>
<accession>A0A2R3QSZ3</accession>
<dbReference type="Pfam" id="PF05593">
    <property type="entry name" value="RHS_repeat"/>
    <property type="match status" value="1"/>
</dbReference>
<reference evidence="1 2" key="1">
    <citation type="submission" date="2018-03" db="EMBL/GenBank/DDBJ databases">
        <title>Complete genome sequence and methylome analysis of Pseudomonas mendocina NEB 698.</title>
        <authorList>
            <person name="Morgan R.D."/>
        </authorList>
    </citation>
    <scope>NUCLEOTIDE SEQUENCE [LARGE SCALE GENOMIC DNA]</scope>
    <source>
        <strain evidence="1 2">NEB698</strain>
    </source>
</reference>
<proteinExistence type="predicted"/>
<dbReference type="Gene3D" id="2.180.10.10">
    <property type="entry name" value="RHS repeat-associated core"/>
    <property type="match status" value="1"/>
</dbReference>
<sequence length="228" mass="25828">MVVERDQARVVSASVDDSRFYFDWDVSLMRLSEVSFRSSQTSDLQSRKYHYESIYGSQLLTGITDERGVRYSTWTYDPQGRATSSEHSSGADKVSIIYSNDDSSTVINPLGQRTVYRFADFGGVRRITAIEGEPSPNCSSSNSIFTYDERGLLKTRIDNKGNRTTYEYNSRGLEVSRTEASGTPQARTVTTAWHPELFLPVTITEPDRITQYTYDSQGRQTSQSITQR</sequence>
<evidence type="ECO:0000313" key="2">
    <source>
        <dbReference type="Proteomes" id="UP000238327"/>
    </source>
</evidence>
<evidence type="ECO:0000313" key="1">
    <source>
        <dbReference type="EMBL" id="AVO54911.1"/>
    </source>
</evidence>
<dbReference type="NCBIfam" id="TIGR01643">
    <property type="entry name" value="YD_repeat_2x"/>
    <property type="match status" value="1"/>
</dbReference>
<dbReference type="EMBL" id="CP027657">
    <property type="protein sequence ID" value="AVO54911.1"/>
    <property type="molecule type" value="Genomic_DNA"/>
</dbReference>
<dbReference type="AlphaFoldDB" id="A0A2R3QSZ3"/>
<organism evidence="1 2">
    <name type="scientific">Ectopseudomonas mendocina</name>
    <name type="common">Pseudomonas mendocina</name>
    <dbReference type="NCBI Taxonomy" id="300"/>
    <lineage>
        <taxon>Bacteria</taxon>
        <taxon>Pseudomonadati</taxon>
        <taxon>Pseudomonadota</taxon>
        <taxon>Gammaproteobacteria</taxon>
        <taxon>Pseudomonadales</taxon>
        <taxon>Pseudomonadaceae</taxon>
        <taxon>Ectopseudomonas</taxon>
    </lineage>
</organism>
<dbReference type="Proteomes" id="UP000238327">
    <property type="component" value="Chromosome"/>
</dbReference>